<dbReference type="GO" id="GO:0005524">
    <property type="term" value="F:ATP binding"/>
    <property type="evidence" value="ECO:0007669"/>
    <property type="project" value="UniProtKB-KW"/>
</dbReference>
<dbReference type="Pfam" id="PF00271">
    <property type="entry name" value="Helicase_C"/>
    <property type="match status" value="1"/>
</dbReference>
<evidence type="ECO:0000259" key="6">
    <source>
        <dbReference type="PROSITE" id="PS51194"/>
    </source>
</evidence>
<dbReference type="GO" id="GO:0016787">
    <property type="term" value="F:hydrolase activity"/>
    <property type="evidence" value="ECO:0007669"/>
    <property type="project" value="UniProtKB-KW"/>
</dbReference>
<dbReference type="SMART" id="SM00487">
    <property type="entry name" value="DEXDc"/>
    <property type="match status" value="1"/>
</dbReference>
<dbReference type="PROSITE" id="PS51194">
    <property type="entry name" value="HELICASE_CTER"/>
    <property type="match status" value="1"/>
</dbReference>
<dbReference type="PANTHER" id="PTHR47396:SF1">
    <property type="entry name" value="ATP-DEPENDENT HELICASE IRC3-RELATED"/>
    <property type="match status" value="1"/>
</dbReference>
<name>A0A3G4ZRJ1_9VIRU</name>
<dbReference type="InterPro" id="IPR050742">
    <property type="entry name" value="Helicase_Restrict-Modif_Enz"/>
</dbReference>
<dbReference type="SUPFAM" id="SSF52540">
    <property type="entry name" value="P-loop containing nucleoside triphosphate hydrolases"/>
    <property type="match status" value="1"/>
</dbReference>
<gene>
    <name evidence="7" type="ORF">Dasosvirus4_41</name>
</gene>
<proteinExistence type="predicted"/>
<accession>A0A3G4ZRJ1</accession>
<evidence type="ECO:0000256" key="3">
    <source>
        <dbReference type="ARBA" id="ARBA00022806"/>
    </source>
</evidence>
<dbReference type="InterPro" id="IPR014001">
    <property type="entry name" value="Helicase_ATP-bd"/>
</dbReference>
<dbReference type="PANTHER" id="PTHR47396">
    <property type="entry name" value="TYPE I RESTRICTION ENZYME ECOKI R PROTEIN"/>
    <property type="match status" value="1"/>
</dbReference>
<evidence type="ECO:0000313" key="7">
    <source>
        <dbReference type="EMBL" id="AYV77520.1"/>
    </source>
</evidence>
<dbReference type="InterPro" id="IPR027417">
    <property type="entry name" value="P-loop_NTPase"/>
</dbReference>
<organism evidence="7">
    <name type="scientific">Dasosvirus sp</name>
    <dbReference type="NCBI Taxonomy" id="2487764"/>
    <lineage>
        <taxon>Viruses</taxon>
        <taxon>Varidnaviria</taxon>
        <taxon>Bamfordvirae</taxon>
        <taxon>Nucleocytoviricota</taxon>
        <taxon>Megaviricetes</taxon>
        <taxon>Imitervirales</taxon>
        <taxon>Mimiviridae</taxon>
        <taxon>Klosneuvirinae</taxon>
    </lineage>
</organism>
<evidence type="ECO:0000256" key="4">
    <source>
        <dbReference type="ARBA" id="ARBA00022840"/>
    </source>
</evidence>
<keyword evidence="3" id="KW-0347">Helicase</keyword>
<dbReference type="EMBL" id="MK072045">
    <property type="protein sequence ID" value="AYV77520.1"/>
    <property type="molecule type" value="Genomic_DNA"/>
</dbReference>
<protein>
    <submittedName>
        <fullName evidence="7">Type III restriction enzyme, res subunit</fullName>
    </submittedName>
</protein>
<evidence type="ECO:0000256" key="1">
    <source>
        <dbReference type="ARBA" id="ARBA00022741"/>
    </source>
</evidence>
<dbReference type="GO" id="GO:0003677">
    <property type="term" value="F:DNA binding"/>
    <property type="evidence" value="ECO:0007669"/>
    <property type="project" value="InterPro"/>
</dbReference>
<dbReference type="Pfam" id="PF04851">
    <property type="entry name" value="ResIII"/>
    <property type="match status" value="1"/>
</dbReference>
<sequence>MINVRRTKHEVYDVLKAISDGETDASILNAYEEYTSQMLNFIKTKDKKWFVKFFVLIETEVHGGTTKETLTQELLDVPNINRELLLYLMDSIFGEDLVDSDEENDIDETNIDETNIDETNNTNIPINAIDDIKLDVAIKNFKWRNNQLSMIRKIIEQNFLSGLVAQIMGSGKSFLILHTIDQHYKLYPNKKLYIVTCFRQEILKDMFFDENQEIDPSKVEFLKNNNIINLDQFHVIDRVHHKKKAVKLSKNLPSILVINSDYLKVLDGNEIIDYDDVNLVILDECHSVSANRFYNVLYKIKYTYQKSIIGFSATPLRARSEDKLVNIFSQTFDEDKRDKKLNIISNYDFITAIKDNVILPPRYILCEINKSLNGRIGKDNKEIMKTVLTNTLETVPYRKIIGWCRTIRQMTTYYKFFKEQFPDLQIYCSSCLDKSLKERGYNTNYHEFAKKKQTCILLCVNRCREGSDIMNLDLAIYLDTVKNRCLLVWLQTSGRVLRKDQRGLKKYGTVIDSFVHSNDIQIETLTAHRIISYYKQILSLCDPNDHIEQQEQYNQLIGVFSKMQYDEKKQEIIIKLDDEKEHDLKIKLELKTKTYDFNKMKIEIGDILDKTYHVEKKYKFDQIIEKLKKTNEFSIKTIDFWDQYDMIPMKNKEKLNIPLSSDDLHTEYEEFFDKHSWYQILGLHTSRWYQSINECRNSLSKLNVTKITKKKYLECTKKDNRLPINPKEYFKSKNFTSVEVEFGQIKRKFAGAF</sequence>
<keyword evidence="1" id="KW-0547">Nucleotide-binding</keyword>
<dbReference type="GO" id="GO:0004386">
    <property type="term" value="F:helicase activity"/>
    <property type="evidence" value="ECO:0007669"/>
    <property type="project" value="UniProtKB-KW"/>
</dbReference>
<evidence type="ECO:0000256" key="2">
    <source>
        <dbReference type="ARBA" id="ARBA00022801"/>
    </source>
</evidence>
<feature type="domain" description="Helicase ATP-binding" evidence="5">
    <location>
        <begin position="153"/>
        <end position="333"/>
    </location>
</feature>
<reference evidence="7" key="1">
    <citation type="submission" date="2018-10" db="EMBL/GenBank/DDBJ databases">
        <title>Hidden diversity of soil giant viruses.</title>
        <authorList>
            <person name="Schulz F."/>
            <person name="Alteio L."/>
            <person name="Goudeau D."/>
            <person name="Ryan E.M."/>
            <person name="Malmstrom R.R."/>
            <person name="Blanchard J."/>
            <person name="Woyke T."/>
        </authorList>
    </citation>
    <scope>NUCLEOTIDE SEQUENCE</scope>
    <source>
        <strain evidence="7">DSV1</strain>
    </source>
</reference>
<dbReference type="PROSITE" id="PS51192">
    <property type="entry name" value="HELICASE_ATP_BIND_1"/>
    <property type="match status" value="1"/>
</dbReference>
<dbReference type="Gene3D" id="3.40.50.300">
    <property type="entry name" value="P-loop containing nucleotide triphosphate hydrolases"/>
    <property type="match status" value="2"/>
</dbReference>
<keyword evidence="2" id="KW-0378">Hydrolase</keyword>
<dbReference type="InterPro" id="IPR001650">
    <property type="entry name" value="Helicase_C-like"/>
</dbReference>
<evidence type="ECO:0000259" key="5">
    <source>
        <dbReference type="PROSITE" id="PS51192"/>
    </source>
</evidence>
<dbReference type="InterPro" id="IPR006935">
    <property type="entry name" value="Helicase/UvrB_N"/>
</dbReference>
<keyword evidence="4" id="KW-0067">ATP-binding</keyword>
<feature type="domain" description="Helicase C-terminal" evidence="6">
    <location>
        <begin position="387"/>
        <end position="541"/>
    </location>
</feature>